<dbReference type="CDD" id="cd05233">
    <property type="entry name" value="SDR_c"/>
    <property type="match status" value="1"/>
</dbReference>
<dbReference type="SUPFAM" id="SSF51735">
    <property type="entry name" value="NAD(P)-binding Rossmann-fold domains"/>
    <property type="match status" value="1"/>
</dbReference>
<keyword evidence="2" id="KW-0560">Oxidoreductase</keyword>
<protein>
    <submittedName>
        <fullName evidence="3">Uncharacterized protein</fullName>
    </submittedName>
</protein>
<gene>
    <name evidence="3" type="ORF">KCU98_g5499</name>
</gene>
<evidence type="ECO:0000313" key="4">
    <source>
        <dbReference type="Proteomes" id="UP000729357"/>
    </source>
</evidence>
<reference evidence="3" key="1">
    <citation type="journal article" date="2021" name="J Fungi (Basel)">
        <title>Virulence traits and population genomics of the black yeast Aureobasidium melanogenum.</title>
        <authorList>
            <person name="Cernosa A."/>
            <person name="Sun X."/>
            <person name="Gostincar C."/>
            <person name="Fang C."/>
            <person name="Gunde-Cimerman N."/>
            <person name="Song Z."/>
        </authorList>
    </citation>
    <scope>NUCLEOTIDE SEQUENCE</scope>
    <source>
        <strain evidence="3">EXF-9298</strain>
    </source>
</reference>
<name>A0A9P8FYF7_AURME</name>
<keyword evidence="4" id="KW-1185">Reference proteome</keyword>
<dbReference type="InterPro" id="IPR036291">
    <property type="entry name" value="NAD(P)-bd_dom_sf"/>
</dbReference>
<dbReference type="Proteomes" id="UP000729357">
    <property type="component" value="Unassembled WGS sequence"/>
</dbReference>
<evidence type="ECO:0000313" key="3">
    <source>
        <dbReference type="EMBL" id="KAG9984323.1"/>
    </source>
</evidence>
<accession>A0A9P8FYF7</accession>
<dbReference type="PRINTS" id="PR00081">
    <property type="entry name" value="GDHRDH"/>
</dbReference>
<dbReference type="InterPro" id="IPR002347">
    <property type="entry name" value="SDR_fam"/>
</dbReference>
<proteinExistence type="inferred from homology"/>
<evidence type="ECO:0000256" key="2">
    <source>
        <dbReference type="ARBA" id="ARBA00023002"/>
    </source>
</evidence>
<dbReference type="PANTHER" id="PTHR24321:SF15">
    <property type="entry name" value="OXIDOREDUCTASE UCPA"/>
    <property type="match status" value="1"/>
</dbReference>
<reference evidence="3" key="2">
    <citation type="submission" date="2021-08" db="EMBL/GenBank/DDBJ databases">
        <authorList>
            <person name="Gostincar C."/>
            <person name="Sun X."/>
            <person name="Song Z."/>
            <person name="Gunde-Cimerman N."/>
        </authorList>
    </citation>
    <scope>NUCLEOTIDE SEQUENCE</scope>
    <source>
        <strain evidence="3">EXF-9298</strain>
    </source>
</reference>
<dbReference type="EMBL" id="JAHFXS010000507">
    <property type="protein sequence ID" value="KAG9984323.1"/>
    <property type="molecule type" value="Genomic_DNA"/>
</dbReference>
<dbReference type="PANTHER" id="PTHR24321">
    <property type="entry name" value="DEHYDROGENASES, SHORT CHAIN"/>
    <property type="match status" value="1"/>
</dbReference>
<comment type="similarity">
    <text evidence="1">Belongs to the short-chain dehydrogenases/reductases (SDR) family.</text>
</comment>
<comment type="caution">
    <text evidence="3">The sequence shown here is derived from an EMBL/GenBank/DDBJ whole genome shotgun (WGS) entry which is preliminary data.</text>
</comment>
<evidence type="ECO:0000256" key="1">
    <source>
        <dbReference type="ARBA" id="ARBA00006484"/>
    </source>
</evidence>
<dbReference type="AlphaFoldDB" id="A0A9P8FYF7"/>
<feature type="non-terminal residue" evidence="3">
    <location>
        <position position="316"/>
    </location>
</feature>
<dbReference type="Gene3D" id="3.40.50.720">
    <property type="entry name" value="NAD(P)-binding Rossmann-like Domain"/>
    <property type="match status" value="1"/>
</dbReference>
<dbReference type="Pfam" id="PF13561">
    <property type="entry name" value="adh_short_C2"/>
    <property type="match status" value="1"/>
</dbReference>
<dbReference type="GO" id="GO:0016491">
    <property type="term" value="F:oxidoreductase activity"/>
    <property type="evidence" value="ECO:0007669"/>
    <property type="project" value="UniProtKB-KW"/>
</dbReference>
<organism evidence="3 4">
    <name type="scientific">Aureobasidium melanogenum</name>
    <name type="common">Aureobasidium pullulans var. melanogenum</name>
    <dbReference type="NCBI Taxonomy" id="46634"/>
    <lineage>
        <taxon>Eukaryota</taxon>
        <taxon>Fungi</taxon>
        <taxon>Dikarya</taxon>
        <taxon>Ascomycota</taxon>
        <taxon>Pezizomycotina</taxon>
        <taxon>Dothideomycetes</taxon>
        <taxon>Dothideomycetidae</taxon>
        <taxon>Dothideales</taxon>
        <taxon>Saccotheciaceae</taxon>
        <taxon>Aureobasidium</taxon>
    </lineage>
</organism>
<sequence>MASQDTNGAAKPVSSAMEEVTGIIPPPQPTLEALGQAPGRGRMIGKRVLVVGGGQSVNSFDPNPPVGNGRAICVLLAREGATVVVADRSAEAAQGTVDMIANEGLPQAHVVVGDVSDPAGCSQIVQDSLRILEGIMDGLVLGVGVVGFGDAFKKGTAEYWDTVMNLNLRSQYLMLQEALPHIEKRPMGGSVVSIGSVASLLPASNEPAYHASKAGLSVLIKNVAYQFAPKVRVNIVLPGLIDTPLGRSSGLVIKGRNASAVPLARQGSGWDVAYATLWLLSGESSFVTAQEIVIDGGRVGTGGKAAKPLNAVAEVS</sequence>